<evidence type="ECO:0000313" key="2">
    <source>
        <dbReference type="Proteomes" id="UP000326780"/>
    </source>
</evidence>
<dbReference type="InterPro" id="IPR017748">
    <property type="entry name" value="TagF"/>
</dbReference>
<sequence>MSLASSSSSLFVSDELPGWFGKLPGMGDFAHRRLPEAFRSVWDPWLQRGLARLKDRHADWTAHYLEAPVWCFALGRRWWGTGVDGVLMPSVDGVGRYFPFTLAVELDEGVASGVLSGEALAAALRWWALGTLAVLEGLESDLDALRFDAALGRLFVGAADEPSADDRSLELPLAGASLWMETPGLEGGVRMLATGLPRDVQFDALFLGNEGGAFFCFPRPGLAPAGDLLSFASPKESKQRKGDPTVCDPSLRCGQPAVLAFRGVSQNSLRSNSCEP</sequence>
<dbReference type="InterPro" id="IPR038225">
    <property type="entry name" value="TagF_sf"/>
</dbReference>
<dbReference type="NCBIfam" id="TIGR03373">
    <property type="entry name" value="VI_minor_4"/>
    <property type="match status" value="1"/>
</dbReference>
<name>A0A5Q0LXV3_VARPD</name>
<reference evidence="1 2" key="1">
    <citation type="submission" date="2019-10" db="EMBL/GenBank/DDBJ databases">
        <title>Complete genome sequence of Variovorax paradoxus 5C-2.</title>
        <authorList>
            <person name="Gogoleva N.E."/>
            <person name="Balkin A.S."/>
        </authorList>
    </citation>
    <scope>NUCLEOTIDE SEQUENCE [LARGE SCALE GENOMIC DNA]</scope>
    <source>
        <strain evidence="1 2">5C-2</strain>
    </source>
</reference>
<dbReference type="Pfam" id="PF09867">
    <property type="entry name" value="TagF_N"/>
    <property type="match status" value="1"/>
</dbReference>
<protein>
    <submittedName>
        <fullName evidence="1">Type VI secretion system-associated protein TagF</fullName>
    </submittedName>
</protein>
<dbReference type="AlphaFoldDB" id="A0A5Q0LXV3"/>
<proteinExistence type="predicted"/>
<dbReference type="Gene3D" id="3.40.1730.10">
    <property type="entry name" value="pa0076 domain"/>
    <property type="match status" value="1"/>
</dbReference>
<dbReference type="EMBL" id="CP045644">
    <property type="protein sequence ID" value="QFZ82026.1"/>
    <property type="molecule type" value="Genomic_DNA"/>
</dbReference>
<accession>A0A5Q0LXV3</accession>
<dbReference type="Proteomes" id="UP000326780">
    <property type="component" value="Chromosome"/>
</dbReference>
<gene>
    <name evidence="1" type="primary">tagF</name>
    <name evidence="1" type="ORF">GFK26_04300</name>
</gene>
<evidence type="ECO:0000313" key="1">
    <source>
        <dbReference type="EMBL" id="QFZ82026.1"/>
    </source>
</evidence>
<organism evidence="1 2">
    <name type="scientific">Variovorax paradoxus</name>
    <dbReference type="NCBI Taxonomy" id="34073"/>
    <lineage>
        <taxon>Bacteria</taxon>
        <taxon>Pseudomonadati</taxon>
        <taxon>Pseudomonadota</taxon>
        <taxon>Betaproteobacteria</taxon>
        <taxon>Burkholderiales</taxon>
        <taxon>Comamonadaceae</taxon>
        <taxon>Variovorax</taxon>
    </lineage>
</organism>